<dbReference type="Proteomes" id="UP000199586">
    <property type="component" value="Unassembled WGS sequence"/>
</dbReference>
<accession>A0A1I5RZ81</accession>
<dbReference type="STRING" id="634430.SAMN04488241_104206"/>
<name>A0A1I5RZ81_9SPHN</name>
<dbReference type="EMBL" id="FOXP01000004">
    <property type="protein sequence ID" value="SFP63316.1"/>
    <property type="molecule type" value="Genomic_DNA"/>
</dbReference>
<evidence type="ECO:0000313" key="1">
    <source>
        <dbReference type="EMBL" id="SFP63316.1"/>
    </source>
</evidence>
<dbReference type="Pfam" id="PF06041">
    <property type="entry name" value="DUF924"/>
    <property type="match status" value="1"/>
</dbReference>
<proteinExistence type="predicted"/>
<protein>
    <submittedName>
        <fullName evidence="1">Uncharacterized conserved protein, DUF924 family</fullName>
    </submittedName>
</protein>
<dbReference type="Gene3D" id="1.20.58.320">
    <property type="entry name" value="TPR-like"/>
    <property type="match status" value="1"/>
</dbReference>
<dbReference type="InterPro" id="IPR011990">
    <property type="entry name" value="TPR-like_helical_dom_sf"/>
</dbReference>
<sequence>MLDFWFALTTDQHFAVDVALDRTIADRFGALHAEVTATRAAEWADDPETLLAAIIVLDQFSRNTFRGSAEAFAQDALATELTLHAIEQGWDTAMPPEHRVFLYLPLMHAEDMALQKLSVAKYEALGIENNLDFARKHRDVIARFGRYPARNAALGRVTTSEEQAFLDEGGGW</sequence>
<gene>
    <name evidence="1" type="ORF">SAMN04488241_104206</name>
</gene>
<reference evidence="1 2" key="1">
    <citation type="submission" date="2016-10" db="EMBL/GenBank/DDBJ databases">
        <authorList>
            <person name="de Groot N.N."/>
        </authorList>
    </citation>
    <scope>NUCLEOTIDE SEQUENCE [LARGE SCALE GENOMIC DNA]</scope>
    <source>
        <strain evidence="1 2">CGMCC 1.9113</strain>
    </source>
</reference>
<evidence type="ECO:0000313" key="2">
    <source>
        <dbReference type="Proteomes" id="UP000199586"/>
    </source>
</evidence>
<organism evidence="1 2">
    <name type="scientific">Sphingomonas rubra</name>
    <dbReference type="NCBI Taxonomy" id="634430"/>
    <lineage>
        <taxon>Bacteria</taxon>
        <taxon>Pseudomonadati</taxon>
        <taxon>Pseudomonadota</taxon>
        <taxon>Alphaproteobacteria</taxon>
        <taxon>Sphingomonadales</taxon>
        <taxon>Sphingomonadaceae</taxon>
        <taxon>Sphingomonas</taxon>
    </lineage>
</organism>
<dbReference type="InterPro" id="IPR010323">
    <property type="entry name" value="DUF924"/>
</dbReference>
<dbReference type="SUPFAM" id="SSF48452">
    <property type="entry name" value="TPR-like"/>
    <property type="match status" value="1"/>
</dbReference>
<keyword evidence="2" id="KW-1185">Reference proteome</keyword>
<dbReference type="Gene3D" id="1.25.40.10">
    <property type="entry name" value="Tetratricopeptide repeat domain"/>
    <property type="match status" value="1"/>
</dbReference>
<dbReference type="AlphaFoldDB" id="A0A1I5RZ81"/>